<dbReference type="Proteomes" id="UP000218784">
    <property type="component" value="Unassembled WGS sequence"/>
</dbReference>
<keyword evidence="4" id="KW-1185">Reference proteome</keyword>
<dbReference type="PANTHER" id="PTHR30203">
    <property type="entry name" value="OUTER MEMBRANE CATION EFFLUX PROTEIN"/>
    <property type="match status" value="1"/>
</dbReference>
<dbReference type="GO" id="GO:0005886">
    <property type="term" value="C:plasma membrane"/>
    <property type="evidence" value="ECO:0007669"/>
    <property type="project" value="UniProtKB-SubCell"/>
</dbReference>
<evidence type="ECO:0000256" key="2">
    <source>
        <dbReference type="RuleBase" id="RU362097"/>
    </source>
</evidence>
<feature type="signal peptide" evidence="2">
    <location>
        <begin position="1"/>
        <end position="21"/>
    </location>
</feature>
<keyword evidence="2" id="KW-0812">Transmembrane</keyword>
<feature type="chain" id="PRO_5011812960" evidence="2">
    <location>
        <begin position="22"/>
        <end position="458"/>
    </location>
</feature>
<organism evidence="3 4">
    <name type="scientific">Sphingomonas ginsenosidimutans</name>
    <dbReference type="NCBI Taxonomy" id="862134"/>
    <lineage>
        <taxon>Bacteria</taxon>
        <taxon>Pseudomonadati</taxon>
        <taxon>Pseudomonadota</taxon>
        <taxon>Alphaproteobacteria</taxon>
        <taxon>Sphingomonadales</taxon>
        <taxon>Sphingomonadaceae</taxon>
        <taxon>Sphingomonas</taxon>
    </lineage>
</organism>
<evidence type="ECO:0000313" key="3">
    <source>
        <dbReference type="EMBL" id="PCG07672.1"/>
    </source>
</evidence>
<proteinExistence type="inferred from homology"/>
<dbReference type="PANTHER" id="PTHR30203:SF21">
    <property type="entry name" value="OUTER MEMBRANE COMPONENT OF MULTIDRUG EFFLUX PUMP-RELATED"/>
    <property type="match status" value="1"/>
</dbReference>
<dbReference type="Gene3D" id="2.20.200.10">
    <property type="entry name" value="Outer membrane efflux proteins (OEP)"/>
    <property type="match status" value="1"/>
</dbReference>
<keyword evidence="2" id="KW-0472">Membrane</keyword>
<comment type="subcellular location">
    <subcellularLocation>
        <location evidence="2">Cell membrane</location>
        <topology evidence="2">Lipid-anchor</topology>
    </subcellularLocation>
</comment>
<protein>
    <submittedName>
        <fullName evidence="3">TolC family protein</fullName>
    </submittedName>
</protein>
<sequence length="458" mass="47842">MIRRLVPAVALLASACMSVPAPPPTIAPPSATGEFARLPVASIAPVPDDWWRLYDDPVLDGLVLSALAANADLRVAYANLDGARAALRQARAARLPQTTIESALGIDNPAGQPSASGNVPTTDYDIAATASWDLDLFGRLRSAATAAGADTEAQVAVVDGLRVAVVADTVLAYVDLCGSTRAIATAREVAAAQDRSLALVREQLRAGEVSPLEVSQVATIAAATRAAIAPFEAQRANALYRLATLQGRPPAEARAYRFACTAAPRLRGAAPVGDGTALLLRRPDVREAERRLAAAAARIGVARADLYPRVNLGGAVGLLSGGISAAVTPLVSWAFPNQAPARARLEQARATERAALAGWDVAVLRSLREVETALATYDAETRRNRDLATASREAQAYARRAGARVRLGDAPGLLQVDAQRAIASATLQQVQSDLAVSQNEVALFRALGGGWRTDAATR</sequence>
<evidence type="ECO:0000256" key="1">
    <source>
        <dbReference type="ARBA" id="ARBA00007613"/>
    </source>
</evidence>
<evidence type="ECO:0000313" key="4">
    <source>
        <dbReference type="Proteomes" id="UP000218784"/>
    </source>
</evidence>
<comment type="similarity">
    <text evidence="1 2">Belongs to the outer membrane factor (OMF) (TC 1.B.17) family.</text>
</comment>
<name>A0A2A4HRZ0_9SPHN</name>
<dbReference type="Gene3D" id="1.20.1600.10">
    <property type="entry name" value="Outer membrane efflux proteins (OEP)"/>
    <property type="match status" value="1"/>
</dbReference>
<dbReference type="NCBIfam" id="TIGR01845">
    <property type="entry name" value="outer_NodT"/>
    <property type="match status" value="1"/>
</dbReference>
<dbReference type="Pfam" id="PF02321">
    <property type="entry name" value="OEP"/>
    <property type="match status" value="2"/>
</dbReference>
<keyword evidence="2" id="KW-1134">Transmembrane beta strand</keyword>
<dbReference type="EMBL" id="NWVD01000013">
    <property type="protein sequence ID" value="PCG07672.1"/>
    <property type="molecule type" value="Genomic_DNA"/>
</dbReference>
<dbReference type="AlphaFoldDB" id="A0A2A4HRZ0"/>
<keyword evidence="2" id="KW-0732">Signal</keyword>
<gene>
    <name evidence="3" type="ORF">COA17_16965</name>
</gene>
<comment type="caution">
    <text evidence="3">The sequence shown here is derived from an EMBL/GenBank/DDBJ whole genome shotgun (WGS) entry which is preliminary data.</text>
</comment>
<dbReference type="RefSeq" id="WP_056433030.1">
    <property type="nucleotide sequence ID" value="NZ_NWVD01000013.1"/>
</dbReference>
<dbReference type="InterPro" id="IPR003423">
    <property type="entry name" value="OMP_efflux"/>
</dbReference>
<accession>A0A2A4HRZ0</accession>
<reference evidence="3 4" key="1">
    <citation type="submission" date="2017-09" db="EMBL/GenBank/DDBJ databases">
        <title>Sphingomonas ginsenosidimutans KACC 14949, whole genome shotgun sequence.</title>
        <authorList>
            <person name="Feng G."/>
            <person name="Zhu H."/>
        </authorList>
    </citation>
    <scope>NUCLEOTIDE SEQUENCE [LARGE SCALE GENOMIC DNA]</scope>
    <source>
        <strain evidence="3 4">KACC 14949</strain>
    </source>
</reference>
<dbReference type="SUPFAM" id="SSF56954">
    <property type="entry name" value="Outer membrane efflux proteins (OEP)"/>
    <property type="match status" value="1"/>
</dbReference>
<keyword evidence="2" id="KW-0564">Palmitate</keyword>
<keyword evidence="2" id="KW-0449">Lipoprotein</keyword>
<dbReference type="GO" id="GO:0015562">
    <property type="term" value="F:efflux transmembrane transporter activity"/>
    <property type="evidence" value="ECO:0007669"/>
    <property type="project" value="InterPro"/>
</dbReference>
<dbReference type="InterPro" id="IPR010131">
    <property type="entry name" value="MdtP/NodT-like"/>
</dbReference>
<dbReference type="PROSITE" id="PS51257">
    <property type="entry name" value="PROKAR_LIPOPROTEIN"/>
    <property type="match status" value="1"/>
</dbReference>